<gene>
    <name evidence="1" type="ORF">NW766_001478</name>
</gene>
<dbReference type="Proteomes" id="UP001152130">
    <property type="component" value="Unassembled WGS sequence"/>
</dbReference>
<dbReference type="OrthoDB" id="10613025at2759"/>
<protein>
    <submittedName>
        <fullName evidence="1">Uncharacterized protein</fullName>
    </submittedName>
</protein>
<comment type="caution">
    <text evidence="1">The sequence shown here is derived from an EMBL/GenBank/DDBJ whole genome shotgun (WGS) entry which is preliminary data.</text>
</comment>
<dbReference type="EMBL" id="JAPDHF010000002">
    <property type="protein sequence ID" value="KAJ4022443.1"/>
    <property type="molecule type" value="Genomic_DNA"/>
</dbReference>
<name>A0A9W8UF73_9HYPO</name>
<accession>A0A9W8UF73</accession>
<keyword evidence="2" id="KW-1185">Reference proteome</keyword>
<organism evidence="1 2">
    <name type="scientific">Fusarium irregulare</name>
    <dbReference type="NCBI Taxonomy" id="2494466"/>
    <lineage>
        <taxon>Eukaryota</taxon>
        <taxon>Fungi</taxon>
        <taxon>Dikarya</taxon>
        <taxon>Ascomycota</taxon>
        <taxon>Pezizomycotina</taxon>
        <taxon>Sordariomycetes</taxon>
        <taxon>Hypocreomycetidae</taxon>
        <taxon>Hypocreales</taxon>
        <taxon>Nectriaceae</taxon>
        <taxon>Fusarium</taxon>
        <taxon>Fusarium incarnatum-equiseti species complex</taxon>
    </lineage>
</organism>
<sequence>MSLYPLEGEVKSHAIEARPEETVEDANLTEEFIASEVLNELCTKIIQDDTTTRSAKRANRDKSLYQFASRYLEEHQESHHLLGREDANLTEESIASEVLNELCTKIIQDDTTARSAKRANRDKSLHQLASRYIRTSRKPLMAPINDLF</sequence>
<reference evidence="1" key="1">
    <citation type="submission" date="2022-10" db="EMBL/GenBank/DDBJ databases">
        <title>Fusarium specimens isolated from Avocado Roots.</title>
        <authorList>
            <person name="Stajich J."/>
            <person name="Roper C."/>
            <person name="Heimlech-Rivalta G."/>
        </authorList>
    </citation>
    <scope>NUCLEOTIDE SEQUENCE</scope>
    <source>
        <strain evidence="1">CF00143</strain>
    </source>
</reference>
<dbReference type="AlphaFoldDB" id="A0A9W8UF73"/>
<proteinExistence type="predicted"/>
<evidence type="ECO:0000313" key="1">
    <source>
        <dbReference type="EMBL" id="KAJ4022443.1"/>
    </source>
</evidence>
<evidence type="ECO:0000313" key="2">
    <source>
        <dbReference type="Proteomes" id="UP001152130"/>
    </source>
</evidence>